<dbReference type="EMBL" id="CM010718">
    <property type="protein sequence ID" value="RZC58823.1"/>
    <property type="molecule type" value="Genomic_DNA"/>
</dbReference>
<dbReference type="AlphaFoldDB" id="A0A4Y7JCK1"/>
<accession>A0A4Y7JCK1</accession>
<gene>
    <name evidence="1" type="ORF">C5167_006126</name>
</gene>
<name>A0A4Y7JCK1_PAPSO</name>
<keyword evidence="2" id="KW-1185">Reference proteome</keyword>
<dbReference type="Gramene" id="RZC58823">
    <property type="protein sequence ID" value="RZC58823"/>
    <property type="gene ID" value="C5167_006126"/>
</dbReference>
<evidence type="ECO:0000313" key="1">
    <source>
        <dbReference type="EMBL" id="RZC58823.1"/>
    </source>
</evidence>
<reference evidence="1 2" key="1">
    <citation type="journal article" date="2018" name="Science">
        <title>The opium poppy genome and morphinan production.</title>
        <authorList>
            <person name="Guo L."/>
            <person name="Winzer T."/>
            <person name="Yang X."/>
            <person name="Li Y."/>
            <person name="Ning Z."/>
            <person name="He Z."/>
            <person name="Teodor R."/>
            <person name="Lu Y."/>
            <person name="Bowser T.A."/>
            <person name="Graham I.A."/>
            <person name="Ye K."/>
        </authorList>
    </citation>
    <scope>NUCLEOTIDE SEQUENCE [LARGE SCALE GENOMIC DNA]</scope>
    <source>
        <strain evidence="2">cv. HN1</strain>
        <tissue evidence="1">Leaves</tissue>
    </source>
</reference>
<evidence type="ECO:0000313" key="2">
    <source>
        <dbReference type="Proteomes" id="UP000316621"/>
    </source>
</evidence>
<organism evidence="1 2">
    <name type="scientific">Papaver somniferum</name>
    <name type="common">Opium poppy</name>
    <dbReference type="NCBI Taxonomy" id="3469"/>
    <lineage>
        <taxon>Eukaryota</taxon>
        <taxon>Viridiplantae</taxon>
        <taxon>Streptophyta</taxon>
        <taxon>Embryophyta</taxon>
        <taxon>Tracheophyta</taxon>
        <taxon>Spermatophyta</taxon>
        <taxon>Magnoliopsida</taxon>
        <taxon>Ranunculales</taxon>
        <taxon>Papaveraceae</taxon>
        <taxon>Papaveroideae</taxon>
        <taxon>Papaver</taxon>
    </lineage>
</organism>
<sequence>MLDSLKTLALEVDHADSVVQLKLCNIEVMVHSCRCTSRPLIIYGGLTEDVLFVDLTGLSNLTSLNFRISNAITSTIAYMWSLSLYIFYSDRDEPLKLDIFEF</sequence>
<protein>
    <submittedName>
        <fullName evidence="1">Uncharacterized protein</fullName>
    </submittedName>
</protein>
<proteinExistence type="predicted"/>
<dbReference type="Proteomes" id="UP000316621">
    <property type="component" value="Chromosome 4"/>
</dbReference>